<sequence>MKKIWSHLIFLRKRKYSETSYPSCLIICPKKTCQYYLIKGFALQAVTAGNTLVDCEIR</sequence>
<organism evidence="1 3">
    <name type="scientific">Nesidiocoris tenuis</name>
    <dbReference type="NCBI Taxonomy" id="355587"/>
    <lineage>
        <taxon>Eukaryota</taxon>
        <taxon>Metazoa</taxon>
        <taxon>Ecdysozoa</taxon>
        <taxon>Arthropoda</taxon>
        <taxon>Hexapoda</taxon>
        <taxon>Insecta</taxon>
        <taxon>Pterygota</taxon>
        <taxon>Neoptera</taxon>
        <taxon>Paraneoptera</taxon>
        <taxon>Hemiptera</taxon>
        <taxon>Heteroptera</taxon>
        <taxon>Panheteroptera</taxon>
        <taxon>Cimicomorpha</taxon>
        <taxon>Miridae</taxon>
        <taxon>Dicyphina</taxon>
        <taxon>Nesidiocoris</taxon>
    </lineage>
</organism>
<name>A0A6H5GWU4_9HEMI</name>
<accession>A0A6H5GWU4</accession>
<keyword evidence="3" id="KW-1185">Reference proteome</keyword>
<protein>
    <submittedName>
        <fullName evidence="1">Uncharacterized protein</fullName>
    </submittedName>
</protein>
<dbReference type="Proteomes" id="UP000479000">
    <property type="component" value="Unassembled WGS sequence"/>
</dbReference>
<dbReference type="EMBL" id="CADCXU010035324">
    <property type="protein sequence ID" value="CAB0020445.1"/>
    <property type="molecule type" value="Genomic_DNA"/>
</dbReference>
<evidence type="ECO:0000313" key="2">
    <source>
        <dbReference type="EMBL" id="CAB0020445.1"/>
    </source>
</evidence>
<evidence type="ECO:0000313" key="1">
    <source>
        <dbReference type="EMBL" id="CAB0007414.1"/>
    </source>
</evidence>
<reference evidence="1 3" key="1">
    <citation type="submission" date="2020-02" db="EMBL/GenBank/DDBJ databases">
        <authorList>
            <person name="Ferguson B K."/>
        </authorList>
    </citation>
    <scope>NUCLEOTIDE SEQUENCE [LARGE SCALE GENOMIC DNA]</scope>
</reference>
<evidence type="ECO:0000313" key="3">
    <source>
        <dbReference type="Proteomes" id="UP000479000"/>
    </source>
</evidence>
<proteinExistence type="predicted"/>
<dbReference type="AlphaFoldDB" id="A0A6H5GWU4"/>
<gene>
    <name evidence="1" type="ORF">NTEN_LOCUS12698</name>
    <name evidence="2" type="ORF">NTEN_LOCUS24024</name>
</gene>
<dbReference type="EMBL" id="CADCXU010019053">
    <property type="protein sequence ID" value="CAB0007414.1"/>
    <property type="molecule type" value="Genomic_DNA"/>
</dbReference>
<feature type="non-terminal residue" evidence="1">
    <location>
        <position position="58"/>
    </location>
</feature>